<evidence type="ECO:0000256" key="5">
    <source>
        <dbReference type="ARBA" id="ARBA00023002"/>
    </source>
</evidence>
<evidence type="ECO:0000256" key="2">
    <source>
        <dbReference type="ARBA" id="ARBA00008072"/>
    </source>
</evidence>
<keyword evidence="4" id="KW-0862">Zinc</keyword>
<dbReference type="Gene3D" id="3.40.50.720">
    <property type="entry name" value="NAD(P)-binding Rossmann-like Domain"/>
    <property type="match status" value="1"/>
</dbReference>
<dbReference type="GO" id="GO:0046872">
    <property type="term" value="F:metal ion binding"/>
    <property type="evidence" value="ECO:0007669"/>
    <property type="project" value="UniProtKB-KW"/>
</dbReference>
<dbReference type="Gene3D" id="3.90.180.10">
    <property type="entry name" value="Medium-chain alcohol dehydrogenases, catalytic domain"/>
    <property type="match status" value="1"/>
</dbReference>
<dbReference type="InterPro" id="IPR011032">
    <property type="entry name" value="GroES-like_sf"/>
</dbReference>
<comment type="cofactor">
    <cofactor evidence="1">
        <name>Zn(2+)</name>
        <dbReference type="ChEBI" id="CHEBI:29105"/>
    </cofactor>
</comment>
<dbReference type="Proteomes" id="UP000249363">
    <property type="component" value="Unassembled WGS sequence"/>
</dbReference>
<name>A0A364L4G2_TALAM</name>
<dbReference type="InterPro" id="IPR036291">
    <property type="entry name" value="NAD(P)-bd_dom_sf"/>
</dbReference>
<gene>
    <name evidence="7" type="ORF">BHQ10_006696</name>
</gene>
<dbReference type="GO" id="GO:0016491">
    <property type="term" value="F:oxidoreductase activity"/>
    <property type="evidence" value="ECO:0007669"/>
    <property type="project" value="UniProtKB-KW"/>
</dbReference>
<accession>A0A364L4G2</accession>
<comment type="caution">
    <text evidence="7">The sequence shown here is derived from an EMBL/GenBank/DDBJ whole genome shotgun (WGS) entry which is preliminary data.</text>
</comment>
<dbReference type="RefSeq" id="XP_040735200.1">
    <property type="nucleotide sequence ID" value="XM_040879310.1"/>
</dbReference>
<evidence type="ECO:0000256" key="4">
    <source>
        <dbReference type="ARBA" id="ARBA00022833"/>
    </source>
</evidence>
<dbReference type="InterPro" id="IPR020843">
    <property type="entry name" value="ER"/>
</dbReference>
<evidence type="ECO:0000256" key="1">
    <source>
        <dbReference type="ARBA" id="ARBA00001947"/>
    </source>
</evidence>
<dbReference type="InterPro" id="IPR013149">
    <property type="entry name" value="ADH-like_C"/>
</dbReference>
<dbReference type="Pfam" id="PF08240">
    <property type="entry name" value="ADH_N"/>
    <property type="match status" value="1"/>
</dbReference>
<keyword evidence="8" id="KW-1185">Reference proteome</keyword>
<dbReference type="AlphaFoldDB" id="A0A364L4G2"/>
<dbReference type="SUPFAM" id="SSF50129">
    <property type="entry name" value="GroES-like"/>
    <property type="match status" value="1"/>
</dbReference>
<dbReference type="SUPFAM" id="SSF51735">
    <property type="entry name" value="NAD(P)-binding Rossmann-fold domains"/>
    <property type="match status" value="1"/>
</dbReference>
<sequence length="384" mass="40661">MEGPKNIHTQAYVVDHKGAPFILREVILDEVRSDEVLIEMRYTGLCHTDLVVPKGGMPIGDYPVVLGHEGLGVVRWIGSAVADKSLTLGDTVILSFHTCQNCKSCKASQCGGCPDMTNINFLSTARKGPGQKSPISLPDGRSVHGQFFGQSSLSKLAVVTEKCLIKLDAHPEELKYLAPMGCGYLTGAATVINVLQPQAEDSVVVLGLGAVGCAAILAAKALGVKHIVALDILDTKLNLAFSLGATNTVNTSTQPDLEGSLRAILPNGADKIIDTTGSAGLLETAIQCLGHGGTLALVGVPPANATLNINALDLLLSCKRVTGVIEGLCDPKKFVPQIFRLFRDGQFPIDRLAKVYPAIQIGQAINDLQFGLVVKPILEWDDIV</sequence>
<reference evidence="7 8" key="1">
    <citation type="journal article" date="2017" name="Biotechnol. Biofuels">
        <title>Differential beta-glucosidase expression as a function of carbon source availability in Talaromyces amestolkiae: a genomic and proteomic approach.</title>
        <authorList>
            <person name="de Eugenio L.I."/>
            <person name="Mendez-Liter J.A."/>
            <person name="Nieto-Dominguez M."/>
            <person name="Alonso L."/>
            <person name="Gil-Munoz J."/>
            <person name="Barriuso J."/>
            <person name="Prieto A."/>
            <person name="Martinez M.J."/>
        </authorList>
    </citation>
    <scope>NUCLEOTIDE SEQUENCE [LARGE SCALE GENOMIC DNA]</scope>
    <source>
        <strain evidence="7 8">CIB</strain>
    </source>
</reference>
<dbReference type="PANTHER" id="PTHR43350">
    <property type="entry name" value="NAD-DEPENDENT ALCOHOL DEHYDROGENASE"/>
    <property type="match status" value="1"/>
</dbReference>
<proteinExistence type="inferred from homology"/>
<dbReference type="CDD" id="cd08278">
    <property type="entry name" value="benzyl_alcohol_DH"/>
    <property type="match status" value="1"/>
</dbReference>
<evidence type="ECO:0000259" key="6">
    <source>
        <dbReference type="SMART" id="SM00829"/>
    </source>
</evidence>
<dbReference type="GeneID" id="63795912"/>
<dbReference type="OrthoDB" id="1560166at2759"/>
<evidence type="ECO:0000256" key="3">
    <source>
        <dbReference type="ARBA" id="ARBA00022723"/>
    </source>
</evidence>
<keyword evidence="5" id="KW-0560">Oxidoreductase</keyword>
<dbReference type="PANTHER" id="PTHR43350:SF20">
    <property type="entry name" value="ENOYL REDUCTASE (ER) DOMAIN-CONTAINING PROTEIN"/>
    <property type="match status" value="1"/>
</dbReference>
<feature type="domain" description="Enoyl reductase (ER)" evidence="6">
    <location>
        <begin position="18"/>
        <end position="374"/>
    </location>
</feature>
<comment type="similarity">
    <text evidence="2">Belongs to the zinc-containing alcohol dehydrogenase family.</text>
</comment>
<dbReference type="SMART" id="SM00829">
    <property type="entry name" value="PKS_ER"/>
    <property type="match status" value="1"/>
</dbReference>
<dbReference type="InterPro" id="IPR013154">
    <property type="entry name" value="ADH-like_N"/>
</dbReference>
<keyword evidence="3" id="KW-0479">Metal-binding</keyword>
<organism evidence="7 8">
    <name type="scientific">Talaromyces amestolkiae</name>
    <dbReference type="NCBI Taxonomy" id="1196081"/>
    <lineage>
        <taxon>Eukaryota</taxon>
        <taxon>Fungi</taxon>
        <taxon>Dikarya</taxon>
        <taxon>Ascomycota</taxon>
        <taxon>Pezizomycotina</taxon>
        <taxon>Eurotiomycetes</taxon>
        <taxon>Eurotiomycetidae</taxon>
        <taxon>Eurotiales</taxon>
        <taxon>Trichocomaceae</taxon>
        <taxon>Talaromyces</taxon>
        <taxon>Talaromyces sect. Talaromyces</taxon>
    </lineage>
</organism>
<evidence type="ECO:0000313" key="8">
    <source>
        <dbReference type="Proteomes" id="UP000249363"/>
    </source>
</evidence>
<dbReference type="STRING" id="1196081.A0A364L4G2"/>
<protein>
    <recommendedName>
        <fullName evidence="6">Enoyl reductase (ER) domain-containing protein</fullName>
    </recommendedName>
</protein>
<dbReference type="Pfam" id="PF00107">
    <property type="entry name" value="ADH_zinc_N"/>
    <property type="match status" value="1"/>
</dbReference>
<dbReference type="EMBL" id="MIKG01000013">
    <property type="protein sequence ID" value="RAO70684.1"/>
    <property type="molecule type" value="Genomic_DNA"/>
</dbReference>
<evidence type="ECO:0000313" key="7">
    <source>
        <dbReference type="EMBL" id="RAO70684.1"/>
    </source>
</evidence>